<dbReference type="EMBL" id="CU459003">
    <property type="protein sequence ID" value="CAM77792.1"/>
    <property type="molecule type" value="Genomic_DNA"/>
</dbReference>
<dbReference type="FunFam" id="3.30.70.270:FF:000001">
    <property type="entry name" value="Diguanylate cyclase domain protein"/>
    <property type="match status" value="1"/>
</dbReference>
<evidence type="ECO:0000256" key="2">
    <source>
        <dbReference type="ARBA" id="ARBA00034247"/>
    </source>
</evidence>
<feature type="signal peptide" evidence="4">
    <location>
        <begin position="1"/>
        <end position="26"/>
    </location>
</feature>
<dbReference type="Gene3D" id="3.40.190.10">
    <property type="entry name" value="Periplasmic binding protein-like II"/>
    <property type="match status" value="2"/>
</dbReference>
<dbReference type="GO" id="GO:0043709">
    <property type="term" value="P:cell adhesion involved in single-species biofilm formation"/>
    <property type="evidence" value="ECO:0007669"/>
    <property type="project" value="TreeGrafter"/>
</dbReference>
<keyword evidence="3" id="KW-1133">Transmembrane helix</keyword>
<sequence length="539" mass="59463">MRQFNVFHLFIVSLMVFVSVPIASVAAQTTQTPASSARIVRIQLKWTHQFQFAGFYAALEQGYFREAGLDVRLLPGGPHIDPAQVVVGGGAEFGIGNSSLLINHAWGAPVVAVAAILQHSPFVLAAIPSLDEPKSLAGRRLMLEAHSAELQAYLHLAGVDMTQVRLMPHSGDIRDLGHKVDAASAYSSDETYTLLTDKIGHQIFNPRSIGMDFYGDTLFTSARLAAENPDLVRAVREAVIKGWYHALEHPNQAMRLINDKYAPDIDPLKLRYEAEEIRRLMDADVVGIGYMNVKRWDGIAAAFQRAGLIATPVDLAAFLFDAETEPDLGWVYTVLAVGGIFVLVVATVAAQVVRLNRRLRREIEERRRLEQILTHQAMTDPLTGLCNRRHFILRANEELHRARRTGAPLAVLYLDVDHFKTINDNYGHGLGDQVLVTVARACRDALGGEDLLARMGGEEFAAVLPGQDKVAAQMTAERLRRCLGEVVTRSEDGRLITITISIGVATLADDDGDMLTVLDRADRALYQAKTLGRNRSYFI</sequence>
<dbReference type="InterPro" id="IPR015168">
    <property type="entry name" value="SsuA/THI5"/>
</dbReference>
<dbReference type="PROSITE" id="PS50887">
    <property type="entry name" value="GGDEF"/>
    <property type="match status" value="1"/>
</dbReference>
<keyword evidence="3" id="KW-0812">Transmembrane</keyword>
<comment type="catalytic activity">
    <reaction evidence="2">
        <text>2 GTP = 3',3'-c-di-GMP + 2 diphosphate</text>
        <dbReference type="Rhea" id="RHEA:24898"/>
        <dbReference type="ChEBI" id="CHEBI:33019"/>
        <dbReference type="ChEBI" id="CHEBI:37565"/>
        <dbReference type="ChEBI" id="CHEBI:58805"/>
        <dbReference type="EC" id="2.7.7.65"/>
    </reaction>
</comment>
<dbReference type="AlphaFoldDB" id="A4U4I5"/>
<dbReference type="PANTHER" id="PTHR45138">
    <property type="entry name" value="REGULATORY COMPONENTS OF SENSORY TRANSDUCTION SYSTEM"/>
    <property type="match status" value="1"/>
</dbReference>
<protein>
    <recommendedName>
        <fullName evidence="1">diguanylate cyclase</fullName>
        <ecNumber evidence="1">2.7.7.65</ecNumber>
    </recommendedName>
</protein>
<feature type="domain" description="GGDEF" evidence="5">
    <location>
        <begin position="407"/>
        <end position="539"/>
    </location>
</feature>
<dbReference type="InterPro" id="IPR029787">
    <property type="entry name" value="Nucleotide_cyclase"/>
</dbReference>
<name>A4U4I5_9PROT</name>
<dbReference type="Pfam" id="PF09084">
    <property type="entry name" value="NMT1"/>
    <property type="match status" value="1"/>
</dbReference>
<reference evidence="6" key="1">
    <citation type="journal article" date="2007" name="J. Bacteriol.">
        <title>Comparative genome analysis of four magnetotactic bacteria reveals a complex set of group-specific genes implicated in magnetosome biomineralization and function.</title>
        <authorList>
            <person name="Richter M."/>
            <person name="Kube M."/>
            <person name="Bazylinski D.A."/>
            <person name="Lombardot T."/>
            <person name="Gloeckner F.O."/>
            <person name="Reinhardt R."/>
            <person name="Schueler D."/>
        </authorList>
    </citation>
    <scope>NUCLEOTIDE SEQUENCE</scope>
    <source>
        <strain evidence="6">MSR-1</strain>
    </source>
</reference>
<feature type="chain" id="PRO_5002674409" description="diguanylate cyclase" evidence="4">
    <location>
        <begin position="27"/>
        <end position="539"/>
    </location>
</feature>
<dbReference type="NCBIfam" id="TIGR00254">
    <property type="entry name" value="GGDEF"/>
    <property type="match status" value="1"/>
</dbReference>
<proteinExistence type="predicted"/>
<dbReference type="GO" id="GO:0052621">
    <property type="term" value="F:diguanylate cyclase activity"/>
    <property type="evidence" value="ECO:0007669"/>
    <property type="project" value="UniProtKB-EC"/>
</dbReference>
<dbReference type="InterPro" id="IPR000160">
    <property type="entry name" value="GGDEF_dom"/>
</dbReference>
<evidence type="ECO:0000313" key="6">
    <source>
        <dbReference type="EMBL" id="CAM77792.1"/>
    </source>
</evidence>
<dbReference type="InterPro" id="IPR050469">
    <property type="entry name" value="Diguanylate_Cyclase"/>
</dbReference>
<feature type="transmembrane region" description="Helical" evidence="3">
    <location>
        <begin position="330"/>
        <end position="353"/>
    </location>
</feature>
<dbReference type="CDD" id="cd01949">
    <property type="entry name" value="GGDEF"/>
    <property type="match status" value="1"/>
</dbReference>
<gene>
    <name evidence="6" type="ORF">MGR_3860</name>
</gene>
<dbReference type="GO" id="GO:0005886">
    <property type="term" value="C:plasma membrane"/>
    <property type="evidence" value="ECO:0007669"/>
    <property type="project" value="TreeGrafter"/>
</dbReference>
<dbReference type="SMART" id="SM00267">
    <property type="entry name" value="GGDEF"/>
    <property type="match status" value="1"/>
</dbReference>
<keyword evidence="3" id="KW-0472">Membrane</keyword>
<dbReference type="PANTHER" id="PTHR45138:SF9">
    <property type="entry name" value="DIGUANYLATE CYCLASE DGCM-RELATED"/>
    <property type="match status" value="1"/>
</dbReference>
<dbReference type="SUPFAM" id="SSF55073">
    <property type="entry name" value="Nucleotide cyclase"/>
    <property type="match status" value="1"/>
</dbReference>
<dbReference type="EC" id="2.7.7.65" evidence="1"/>
<evidence type="ECO:0000256" key="4">
    <source>
        <dbReference type="SAM" id="SignalP"/>
    </source>
</evidence>
<keyword evidence="4" id="KW-0732">Signal</keyword>
<organism evidence="6">
    <name type="scientific">Magnetospirillum gryphiswaldense</name>
    <dbReference type="NCBI Taxonomy" id="55518"/>
    <lineage>
        <taxon>Bacteria</taxon>
        <taxon>Pseudomonadati</taxon>
        <taxon>Pseudomonadota</taxon>
        <taxon>Alphaproteobacteria</taxon>
        <taxon>Rhodospirillales</taxon>
        <taxon>Rhodospirillaceae</taxon>
        <taxon>Magnetospirillum</taxon>
    </lineage>
</organism>
<dbReference type="GO" id="GO:1902201">
    <property type="term" value="P:negative regulation of bacterial-type flagellum-dependent cell motility"/>
    <property type="evidence" value="ECO:0007669"/>
    <property type="project" value="TreeGrafter"/>
</dbReference>
<dbReference type="InterPro" id="IPR043128">
    <property type="entry name" value="Rev_trsase/Diguanyl_cyclase"/>
</dbReference>
<dbReference type="SUPFAM" id="SSF53850">
    <property type="entry name" value="Periplasmic binding protein-like II"/>
    <property type="match status" value="1"/>
</dbReference>
<dbReference type="Gene3D" id="3.30.70.270">
    <property type="match status" value="1"/>
</dbReference>
<dbReference type="Pfam" id="PF00990">
    <property type="entry name" value="GGDEF"/>
    <property type="match status" value="1"/>
</dbReference>
<evidence type="ECO:0000256" key="3">
    <source>
        <dbReference type="SAM" id="Phobius"/>
    </source>
</evidence>
<accession>A4U4I5</accession>
<evidence type="ECO:0000259" key="5">
    <source>
        <dbReference type="PROSITE" id="PS50887"/>
    </source>
</evidence>
<evidence type="ECO:0000256" key="1">
    <source>
        <dbReference type="ARBA" id="ARBA00012528"/>
    </source>
</evidence>